<dbReference type="InterPro" id="IPR057191">
    <property type="entry name" value="DUF7869"/>
</dbReference>
<dbReference type="Pfam" id="PF25273">
    <property type="entry name" value="DUF7869"/>
    <property type="match status" value="1"/>
</dbReference>
<organism evidence="3 4">
    <name type="scientific">Diabrotica virgifera virgifera</name>
    <name type="common">western corn rootworm</name>
    <dbReference type="NCBI Taxonomy" id="50390"/>
    <lineage>
        <taxon>Eukaryota</taxon>
        <taxon>Metazoa</taxon>
        <taxon>Ecdysozoa</taxon>
        <taxon>Arthropoda</taxon>
        <taxon>Hexapoda</taxon>
        <taxon>Insecta</taxon>
        <taxon>Pterygota</taxon>
        <taxon>Neoptera</taxon>
        <taxon>Endopterygota</taxon>
        <taxon>Coleoptera</taxon>
        <taxon>Polyphaga</taxon>
        <taxon>Cucujiformia</taxon>
        <taxon>Chrysomeloidea</taxon>
        <taxon>Chrysomelidae</taxon>
        <taxon>Galerucinae</taxon>
        <taxon>Diabroticina</taxon>
        <taxon>Diabroticites</taxon>
        <taxon>Diabrotica</taxon>
    </lineage>
</organism>
<evidence type="ECO:0000256" key="1">
    <source>
        <dbReference type="SAM" id="MobiDB-lite"/>
    </source>
</evidence>
<feature type="region of interest" description="Disordered" evidence="1">
    <location>
        <begin position="1"/>
        <end position="58"/>
    </location>
</feature>
<protein>
    <recommendedName>
        <fullName evidence="2">DUF7869 domain-containing protein</fullName>
    </recommendedName>
</protein>
<reference evidence="3" key="1">
    <citation type="submission" date="2025-05" db="UniProtKB">
        <authorList>
            <consortium name="EnsemblMetazoa"/>
        </authorList>
    </citation>
    <scope>IDENTIFICATION</scope>
</reference>
<accession>A0ABM5KXP7</accession>
<evidence type="ECO:0000313" key="4">
    <source>
        <dbReference type="Proteomes" id="UP001652700"/>
    </source>
</evidence>
<sequence>MKRTLQQSLLGFFPKKGKTNDELNPQNDKILTTPSMDISTDGDAPTPSTSDRNRETSHEHVVTELDARFKPHEEAISGIQLLLPDRTQNTERAKKCIAGIGEIFLREVEIKHLVNQAVTENNDDSQPCNNSMTNYAAISTEENNIETQLETTATEVLIDIDRAHLACITASVDHIESSKENIVNPQVEKLEATGIIFVDMGTLPAEESSSNCQTDISKGNIVYSQLEEKITEVIDIASLDVYILPEGELVTNNLVDQTDVAEDELVTNNLVDRTDVAEDELVTNNLVDHTDVAEDELVTNNLLDQTDVAEDELVTNNLVDQTDVAEDELVTNNLVDQTDVAEDELVTNNLLDQTDVAEDELVTNNLVDRTDVAEDELVTNNLVDRTDVAEDELVTNNLVDQTDVAEPRDTSTNIKKRKRGVGPWVRVVRKERTDKKNRGDSYVTVTGKHVAQRMVKETLKPCRSKCADFFTFDVRQTIFQEYWSLGTHDRRTQYISGLVTCKNTMTTRKRNEDSAKSRQVTYTYHLEYKGERRVVCKTCFMDILDEKEKFVRIALTNKGNHRSGITDADKRGRKSPGNKKTEHMRELIINHIDSFPQYESHYTRRDNINKYLPNHLSLKKMYELYREAVTEPVSRTLYEEQFHKMKLKFKERKTDTCHKCDVYKMKLEVCDNEEQKQMIVEETNSHHEAADLAYNTKKEDKARAQIDPSIKCYTFDLQQCLPTPDLETSVAFYKRLYWTYNLTIHDCATGKASCYLWHETLAKRGANEIASCLYKEIMDLPDSVKKIVLYSDTCGGQNKNSHVAAMFTYLLQQKNTIEEIHHKFLIPGHTRMECDADHSLIEKKKKKSATLIAHPHDWSTLIRCTSNKFKIVEMEQNEFLDFAELLKGPLVQKHKNNSGERFLWRECQWLIYGRIFGQFDYSTSLKSDTPFKRMSLRRRGRGHTINVTSAYTGPLPITK</sequence>
<evidence type="ECO:0000259" key="2">
    <source>
        <dbReference type="Pfam" id="PF25273"/>
    </source>
</evidence>
<evidence type="ECO:0000313" key="3">
    <source>
        <dbReference type="EnsemblMetazoa" id="XP_050514968.1"/>
    </source>
</evidence>
<dbReference type="RefSeq" id="XP_050514968.1">
    <property type="nucleotide sequence ID" value="XM_050659011.1"/>
</dbReference>
<dbReference type="Proteomes" id="UP001652700">
    <property type="component" value="Unplaced"/>
</dbReference>
<feature type="compositionally biased region" description="Polar residues" evidence="1">
    <location>
        <begin position="22"/>
        <end position="38"/>
    </location>
</feature>
<dbReference type="EnsemblMetazoa" id="XM_050659011.1">
    <property type="protein sequence ID" value="XP_050514968.1"/>
    <property type="gene ID" value="LOC126890160"/>
</dbReference>
<keyword evidence="4" id="KW-1185">Reference proteome</keyword>
<feature type="domain" description="DUF7869" evidence="2">
    <location>
        <begin position="750"/>
        <end position="897"/>
    </location>
</feature>
<dbReference type="PANTHER" id="PTHR10773:SF19">
    <property type="match status" value="1"/>
</dbReference>
<dbReference type="GeneID" id="126890160"/>
<name>A0ABM5KXP7_DIAVI</name>
<dbReference type="PANTHER" id="PTHR10773">
    <property type="entry name" value="DNA-DIRECTED RNA POLYMERASES I, II, AND III SUBUNIT RPABC2"/>
    <property type="match status" value="1"/>
</dbReference>
<proteinExistence type="predicted"/>